<organism evidence="1">
    <name type="scientific">viral metagenome</name>
    <dbReference type="NCBI Taxonomy" id="1070528"/>
    <lineage>
        <taxon>unclassified sequences</taxon>
        <taxon>metagenomes</taxon>
        <taxon>organismal metagenomes</taxon>
    </lineage>
</organism>
<accession>A0A6C0KN06</accession>
<protein>
    <submittedName>
        <fullName evidence="1">Uncharacterized protein</fullName>
    </submittedName>
</protein>
<proteinExistence type="predicted"/>
<dbReference type="AlphaFoldDB" id="A0A6C0KN06"/>
<evidence type="ECO:0000313" key="1">
    <source>
        <dbReference type="EMBL" id="QHU18526.1"/>
    </source>
</evidence>
<sequence length="276" mass="30453">MNYCSLEDAFQLTGNAPSPECGSDYATKAARREERRKARRCKGPLATYLDVGDKDPDRQHLNKLPEVPAMNPAVGMREHVPADAPVGSLEPFVPRNDDDPKGDMVRAELPLWGLNVPGTTEAQKPCPGRKKFFGADPDGDTFADYVPDAPNYRMQPDFLTAFEHAGVAKAGSAATLPNPSVNMFWKPLTPSGAQTSFIEQLPPPGGKYYQPPARLNGEISNDDIMKKLDKLWARMDDMNQSSPEQVTSELLMFISSGIFVIFMMDVLVKKSSTLRF</sequence>
<reference evidence="1" key="1">
    <citation type="journal article" date="2020" name="Nature">
        <title>Giant virus diversity and host interactions through global metagenomics.</title>
        <authorList>
            <person name="Schulz F."/>
            <person name="Roux S."/>
            <person name="Paez-Espino D."/>
            <person name="Jungbluth S."/>
            <person name="Walsh D.A."/>
            <person name="Denef V.J."/>
            <person name="McMahon K.D."/>
            <person name="Konstantinidis K.T."/>
            <person name="Eloe-Fadrosh E.A."/>
            <person name="Kyrpides N.C."/>
            <person name="Woyke T."/>
        </authorList>
    </citation>
    <scope>NUCLEOTIDE SEQUENCE</scope>
    <source>
        <strain evidence="1">GVMAG-S-3300013006-158</strain>
    </source>
</reference>
<dbReference type="EMBL" id="MN740936">
    <property type="protein sequence ID" value="QHU18526.1"/>
    <property type="molecule type" value="Genomic_DNA"/>
</dbReference>
<name>A0A6C0KN06_9ZZZZ</name>